<keyword evidence="1" id="KW-0378">Hydrolase</keyword>
<protein>
    <submittedName>
        <fullName evidence="1">Alpha/beta hydrolase</fullName>
    </submittedName>
</protein>
<dbReference type="Gene3D" id="3.40.50.1820">
    <property type="entry name" value="alpha/beta hydrolase"/>
    <property type="match status" value="1"/>
</dbReference>
<dbReference type="PANTHER" id="PTHR42103">
    <property type="entry name" value="ALPHA/BETA-HYDROLASES SUPERFAMILY PROTEIN"/>
    <property type="match status" value="1"/>
</dbReference>
<dbReference type="InterPro" id="IPR029058">
    <property type="entry name" value="AB_hydrolase_fold"/>
</dbReference>
<dbReference type="RefSeq" id="WP_163764215.1">
    <property type="nucleotide sequence ID" value="NZ_JAAGYR010000006.1"/>
</dbReference>
<dbReference type="SUPFAM" id="SSF53474">
    <property type="entry name" value="alpha/beta-Hydrolases"/>
    <property type="match status" value="1"/>
</dbReference>
<name>A0A6L9Y6N2_9BURK</name>
<dbReference type="PANTHER" id="PTHR42103:SF2">
    <property type="entry name" value="AB HYDROLASE-1 DOMAIN-CONTAINING PROTEIN"/>
    <property type="match status" value="1"/>
</dbReference>
<evidence type="ECO:0000313" key="1">
    <source>
        <dbReference type="EMBL" id="NEN75567.1"/>
    </source>
</evidence>
<organism evidence="1 2">
    <name type="scientific">Pelistega ratti</name>
    <dbReference type="NCBI Taxonomy" id="2652177"/>
    <lineage>
        <taxon>Bacteria</taxon>
        <taxon>Pseudomonadati</taxon>
        <taxon>Pseudomonadota</taxon>
        <taxon>Betaproteobacteria</taxon>
        <taxon>Burkholderiales</taxon>
        <taxon>Alcaligenaceae</taxon>
        <taxon>Pelistega</taxon>
    </lineage>
</organism>
<dbReference type="AlphaFoldDB" id="A0A6L9Y6N2"/>
<reference evidence="1 2" key="1">
    <citation type="submission" date="2020-02" db="EMBL/GenBank/DDBJ databases">
        <title>Pelistega sp. NLN82 were isolated from wild rodents of the Hainan Island.</title>
        <authorList>
            <person name="Niu N."/>
            <person name="Zhou J."/>
        </authorList>
    </citation>
    <scope>NUCLEOTIDE SEQUENCE [LARGE SCALE GENOMIC DNA]</scope>
    <source>
        <strain evidence="1 2">NLN82</strain>
    </source>
</reference>
<comment type="caution">
    <text evidence="1">The sequence shown here is derived from an EMBL/GenBank/DDBJ whole genome shotgun (WGS) entry which is preliminary data.</text>
</comment>
<gene>
    <name evidence="1" type="ORF">F9B74_04390</name>
</gene>
<evidence type="ECO:0000313" key="2">
    <source>
        <dbReference type="Proteomes" id="UP000477651"/>
    </source>
</evidence>
<keyword evidence="2" id="KW-1185">Reference proteome</keyword>
<dbReference type="GO" id="GO:0016787">
    <property type="term" value="F:hydrolase activity"/>
    <property type="evidence" value="ECO:0007669"/>
    <property type="project" value="UniProtKB-KW"/>
</dbReference>
<dbReference type="EMBL" id="JAAGYR010000006">
    <property type="protein sequence ID" value="NEN75567.1"/>
    <property type="molecule type" value="Genomic_DNA"/>
</dbReference>
<accession>A0A6L9Y6N2</accession>
<dbReference type="Proteomes" id="UP000477651">
    <property type="component" value="Unassembled WGS sequence"/>
</dbReference>
<sequence>MHTDTIFFSGHTGQIECAIDYPDTTPKGWALCLHPHPLFKGTNTNKVITTLSRACVAHGLVTLRPNFRGVGQSAGEFDKAHGETLDMVTLIQQFLAQYPEFSHQPWILGGFSFGTAVAAQLYAELQDHAITLPQKLILMGVGVWRYAYREVKLPEDVFIVHGEKDDVIPLVDAYEWLKDREVPITVIPNATHFFHGKLVILKHLLQQQLRLAI</sequence>
<proteinExistence type="predicted"/>